<dbReference type="InterPro" id="IPR013320">
    <property type="entry name" value="ConA-like_dom_sf"/>
</dbReference>
<feature type="signal peptide" evidence="1">
    <location>
        <begin position="1"/>
        <end position="20"/>
    </location>
</feature>
<evidence type="ECO:0000259" key="2">
    <source>
        <dbReference type="Pfam" id="PF00622"/>
    </source>
</evidence>
<dbReference type="EMBL" id="ASPP01013449">
    <property type="protein sequence ID" value="ETO19646.1"/>
    <property type="molecule type" value="Genomic_DNA"/>
</dbReference>
<feature type="domain" description="SPRY" evidence="2">
    <location>
        <begin position="26"/>
        <end position="87"/>
    </location>
</feature>
<accession>X6N0P0</accession>
<evidence type="ECO:0000313" key="4">
    <source>
        <dbReference type="Proteomes" id="UP000023152"/>
    </source>
</evidence>
<dbReference type="OrthoDB" id="295536at2759"/>
<dbReference type="Proteomes" id="UP000023152">
    <property type="component" value="Unassembled WGS sequence"/>
</dbReference>
<dbReference type="Gene3D" id="2.60.120.920">
    <property type="match status" value="1"/>
</dbReference>
<dbReference type="CDD" id="cd11709">
    <property type="entry name" value="SPRY"/>
    <property type="match status" value="1"/>
</dbReference>
<evidence type="ECO:0000313" key="3">
    <source>
        <dbReference type="EMBL" id="ETO19646.1"/>
    </source>
</evidence>
<comment type="caution">
    <text evidence="3">The sequence shown here is derived from an EMBL/GenBank/DDBJ whole genome shotgun (WGS) entry which is preliminary data.</text>
</comment>
<protein>
    <recommendedName>
        <fullName evidence="2">SPRY domain-containing protein</fullName>
    </recommendedName>
</protein>
<proteinExistence type="predicted"/>
<dbReference type="InterPro" id="IPR003877">
    <property type="entry name" value="SPRY_dom"/>
</dbReference>
<organism evidence="3 4">
    <name type="scientific">Reticulomyxa filosa</name>
    <dbReference type="NCBI Taxonomy" id="46433"/>
    <lineage>
        <taxon>Eukaryota</taxon>
        <taxon>Sar</taxon>
        <taxon>Rhizaria</taxon>
        <taxon>Retaria</taxon>
        <taxon>Foraminifera</taxon>
        <taxon>Monothalamids</taxon>
        <taxon>Reticulomyxidae</taxon>
        <taxon>Reticulomyxa</taxon>
    </lineage>
</organism>
<name>X6N0P0_RETFI</name>
<dbReference type="SUPFAM" id="SSF49899">
    <property type="entry name" value="Concanavalin A-like lectins/glucanases"/>
    <property type="match status" value="1"/>
</dbReference>
<feature type="non-terminal residue" evidence="3">
    <location>
        <position position="99"/>
    </location>
</feature>
<dbReference type="InterPro" id="IPR043136">
    <property type="entry name" value="B30.2/SPRY_sf"/>
</dbReference>
<feature type="chain" id="PRO_5004975496" description="SPRY domain-containing protein" evidence="1">
    <location>
        <begin position="21"/>
        <end position="99"/>
    </location>
</feature>
<dbReference type="Pfam" id="PF00622">
    <property type="entry name" value="SPRY"/>
    <property type="match status" value="1"/>
</dbReference>
<reference evidence="3 4" key="1">
    <citation type="journal article" date="2013" name="Curr. Biol.">
        <title>The Genome of the Foraminiferan Reticulomyxa filosa.</title>
        <authorList>
            <person name="Glockner G."/>
            <person name="Hulsmann N."/>
            <person name="Schleicher M."/>
            <person name="Noegel A.A."/>
            <person name="Eichinger L."/>
            <person name="Gallinger C."/>
            <person name="Pawlowski J."/>
            <person name="Sierra R."/>
            <person name="Euteneuer U."/>
            <person name="Pillet L."/>
            <person name="Moustafa A."/>
            <person name="Platzer M."/>
            <person name="Groth M."/>
            <person name="Szafranski K."/>
            <person name="Schliwa M."/>
        </authorList>
    </citation>
    <scope>NUCLEOTIDE SEQUENCE [LARGE SCALE GENOMIC DNA]</scope>
</reference>
<evidence type="ECO:0000256" key="1">
    <source>
        <dbReference type="SAM" id="SignalP"/>
    </source>
</evidence>
<gene>
    <name evidence="3" type="ORF">RFI_17584</name>
</gene>
<keyword evidence="4" id="KW-1185">Reference proteome</keyword>
<dbReference type="AlphaFoldDB" id="X6N0P0"/>
<keyword evidence="1" id="KW-0732">Signal</keyword>
<sequence length="99" mass="11142">MFKKKKIIIIIIIRVCCIKAGEDFTDSKFGYGYGDDGNIYCHRSLIEWGDGYKSGDVVGVHLDMEKHTLRFSVNGHDHGIAFEKLQTQEDGGVDGYRLA</sequence>